<sequence length="138" mass="16001">MQQFGPAQPTSIRLAAVRARTAFTQQSEFGRARVFSDYCKFCSQLHHENVTLNGELRVFNGCDSFVTLGFSGKWPFPAAPRERDFERGVAGFQRLRQFCDSRFFGKVAFLSCVISRIEVVKKLKWCFERERDNFEELL</sequence>
<accession>A0ABD1DM78</accession>
<dbReference type="AlphaFoldDB" id="A0ABD1DM78"/>
<organism evidence="1 2">
    <name type="scientific">Culex pipiens pipiens</name>
    <name type="common">Northern house mosquito</name>
    <dbReference type="NCBI Taxonomy" id="38569"/>
    <lineage>
        <taxon>Eukaryota</taxon>
        <taxon>Metazoa</taxon>
        <taxon>Ecdysozoa</taxon>
        <taxon>Arthropoda</taxon>
        <taxon>Hexapoda</taxon>
        <taxon>Insecta</taxon>
        <taxon>Pterygota</taxon>
        <taxon>Neoptera</taxon>
        <taxon>Endopterygota</taxon>
        <taxon>Diptera</taxon>
        <taxon>Nematocera</taxon>
        <taxon>Culicoidea</taxon>
        <taxon>Culicidae</taxon>
        <taxon>Culicinae</taxon>
        <taxon>Culicini</taxon>
        <taxon>Culex</taxon>
        <taxon>Culex</taxon>
    </lineage>
</organism>
<reference evidence="1 2" key="1">
    <citation type="submission" date="2024-05" db="EMBL/GenBank/DDBJ databases">
        <title>Culex pipiens pipiens assembly and annotation.</title>
        <authorList>
            <person name="Alout H."/>
            <person name="Durand T."/>
        </authorList>
    </citation>
    <scope>NUCLEOTIDE SEQUENCE [LARGE SCALE GENOMIC DNA]</scope>
    <source>
        <strain evidence="1">HA-2024</strain>
        <tissue evidence="1">Whole body</tissue>
    </source>
</reference>
<dbReference type="EMBL" id="JBEHCU010005109">
    <property type="protein sequence ID" value="KAL1400854.1"/>
    <property type="molecule type" value="Genomic_DNA"/>
</dbReference>
<name>A0ABD1DM78_CULPP</name>
<gene>
    <name evidence="1" type="ORF">pipiens_007089</name>
</gene>
<dbReference type="Proteomes" id="UP001562425">
    <property type="component" value="Unassembled WGS sequence"/>
</dbReference>
<keyword evidence="2" id="KW-1185">Reference proteome</keyword>
<proteinExistence type="predicted"/>
<protein>
    <submittedName>
        <fullName evidence="1">Uncharacterized protein</fullName>
    </submittedName>
</protein>
<evidence type="ECO:0000313" key="1">
    <source>
        <dbReference type="EMBL" id="KAL1400854.1"/>
    </source>
</evidence>
<comment type="caution">
    <text evidence="1">The sequence shown here is derived from an EMBL/GenBank/DDBJ whole genome shotgun (WGS) entry which is preliminary data.</text>
</comment>
<evidence type="ECO:0000313" key="2">
    <source>
        <dbReference type="Proteomes" id="UP001562425"/>
    </source>
</evidence>